<evidence type="ECO:0000313" key="6">
    <source>
        <dbReference type="EMBL" id="AXT47817.1"/>
    </source>
</evidence>
<feature type="chain" id="PRO_5041957258" evidence="3">
    <location>
        <begin position="24"/>
        <end position="301"/>
    </location>
</feature>
<feature type="domain" description="S-adenosyl-l-methionine hydroxide adenosyltransferase C-terminal" evidence="5">
    <location>
        <begin position="202"/>
        <end position="294"/>
    </location>
</feature>
<accession>A0AAD0W9W7</accession>
<dbReference type="PANTHER" id="PTHR35092:SF1">
    <property type="entry name" value="CHLORINASE MJ1651"/>
    <property type="match status" value="1"/>
</dbReference>
<dbReference type="Pfam" id="PF01887">
    <property type="entry name" value="SAM_HAT_N"/>
    <property type="match status" value="1"/>
</dbReference>
<dbReference type="InterPro" id="IPR023227">
    <property type="entry name" value="SAM_OH_AdoTrfase_C_sf"/>
</dbReference>
<dbReference type="PANTHER" id="PTHR35092">
    <property type="entry name" value="CHLORINASE MJ1651"/>
    <property type="match status" value="1"/>
</dbReference>
<protein>
    <submittedName>
        <fullName evidence="6">DNA-directed RNA polymerase subunit delta</fullName>
    </submittedName>
</protein>
<proteinExistence type="inferred from homology"/>
<keyword evidence="6" id="KW-0804">Transcription</keyword>
<name>A0AAD0W9W7_9NEIS</name>
<evidence type="ECO:0000256" key="3">
    <source>
        <dbReference type="SAM" id="SignalP"/>
    </source>
</evidence>
<evidence type="ECO:0000256" key="2">
    <source>
        <dbReference type="ARBA" id="ARBA00024035"/>
    </source>
</evidence>
<dbReference type="InterPro" id="IPR046470">
    <property type="entry name" value="SAM_HAT_C"/>
</dbReference>
<keyword evidence="1" id="KW-0949">S-adenosyl-L-methionine</keyword>
<dbReference type="SUPFAM" id="SSF101852">
    <property type="entry name" value="Bacterial fluorinating enzyme, C-terminal domain"/>
    <property type="match status" value="1"/>
</dbReference>
<sequence>MKLFQHARLWLAAGLLLAGLARADAPLVLMTDFGLKDGAVSAMRGVAYSVDPKLTLSDLTHEIPDYDIWSGAYRLYQTANYWPKGTVFVSVVDPGVGTERQSVVLKTRDGRYFVNPNNGLLTLIAERDGVAELRRIDEKTNRLQGSADSYTFHGRDVYAYTGARLAAGKIRFEEVGPPLPAAAVVKLPYQRAEIAGERIKGMIPVLDPQYGNVWTNIPKALFEAQGFRPGDTVKVRIFKQGKPVDEVVAPYRRTFGEVANGQPLVYLNSLLDVSLALNMDSYAAKRGIGSGPDWSVELSRP</sequence>
<dbReference type="Proteomes" id="UP000259465">
    <property type="component" value="Chromosome"/>
</dbReference>
<keyword evidence="7" id="KW-1185">Reference proteome</keyword>
<organism evidence="6 7">
    <name type="scientific">Chromobacterium rhizoryzae</name>
    <dbReference type="NCBI Taxonomy" id="1778675"/>
    <lineage>
        <taxon>Bacteria</taxon>
        <taxon>Pseudomonadati</taxon>
        <taxon>Pseudomonadota</taxon>
        <taxon>Betaproteobacteria</taxon>
        <taxon>Neisseriales</taxon>
        <taxon>Chromobacteriaceae</taxon>
        <taxon>Chromobacterium</taxon>
    </lineage>
</organism>
<dbReference type="InterPro" id="IPR002747">
    <property type="entry name" value="SAM_OH_AdoTrfase"/>
</dbReference>
<dbReference type="Pfam" id="PF20257">
    <property type="entry name" value="SAM_HAT_C"/>
    <property type="match status" value="1"/>
</dbReference>
<dbReference type="EMBL" id="CP031968">
    <property type="protein sequence ID" value="AXT47817.1"/>
    <property type="molecule type" value="Genomic_DNA"/>
</dbReference>
<dbReference type="AlphaFoldDB" id="A0AAD0W9W7"/>
<dbReference type="InterPro" id="IPR046469">
    <property type="entry name" value="SAM_HAT_N"/>
</dbReference>
<dbReference type="SUPFAM" id="SSF102522">
    <property type="entry name" value="Bacterial fluorinating enzyme, N-terminal domain"/>
    <property type="match status" value="1"/>
</dbReference>
<evidence type="ECO:0000256" key="1">
    <source>
        <dbReference type="ARBA" id="ARBA00022691"/>
    </source>
</evidence>
<evidence type="ECO:0000313" key="7">
    <source>
        <dbReference type="Proteomes" id="UP000259465"/>
    </source>
</evidence>
<reference evidence="6 7" key="1">
    <citation type="submission" date="2018-08" db="EMBL/GenBank/DDBJ databases">
        <title>Complete genome sequence of JP2-74.</title>
        <authorList>
            <person name="Wu L."/>
        </authorList>
    </citation>
    <scope>NUCLEOTIDE SEQUENCE [LARGE SCALE GENOMIC DNA]</scope>
    <source>
        <strain evidence="6 7">JP2-74</strain>
    </source>
</reference>
<dbReference type="PIRSF" id="PIRSF006779">
    <property type="entry name" value="UCP006779"/>
    <property type="match status" value="1"/>
</dbReference>
<gene>
    <name evidence="6" type="ORF">D1345_17290</name>
</gene>
<evidence type="ECO:0000259" key="5">
    <source>
        <dbReference type="Pfam" id="PF20257"/>
    </source>
</evidence>
<keyword evidence="3" id="KW-0732">Signal</keyword>
<dbReference type="Gene3D" id="2.40.30.90">
    <property type="entry name" value="Bacterial fluorinating enzyme like"/>
    <property type="match status" value="1"/>
</dbReference>
<dbReference type="KEGG" id="crz:D1345_17290"/>
<dbReference type="InterPro" id="IPR023228">
    <property type="entry name" value="SAM_OH_AdoTrfase_N_sf"/>
</dbReference>
<dbReference type="GeneID" id="58561235"/>
<dbReference type="GO" id="GO:0000428">
    <property type="term" value="C:DNA-directed RNA polymerase complex"/>
    <property type="evidence" value="ECO:0007669"/>
    <property type="project" value="UniProtKB-KW"/>
</dbReference>
<comment type="similarity">
    <text evidence="2">Belongs to the SAM hydrolase / SAM-dependent halogenase family.</text>
</comment>
<dbReference type="Gene3D" id="3.40.50.10790">
    <property type="entry name" value="S-adenosyl-l-methionine hydroxide adenosyltransferase, N-terminal"/>
    <property type="match status" value="1"/>
</dbReference>
<feature type="domain" description="S-adenosyl-l-methionine hydroxide adenosyltransferase N-terminal" evidence="4">
    <location>
        <begin position="27"/>
        <end position="176"/>
    </location>
</feature>
<evidence type="ECO:0000259" key="4">
    <source>
        <dbReference type="Pfam" id="PF01887"/>
    </source>
</evidence>
<dbReference type="RefSeq" id="WP_019102747.1">
    <property type="nucleotide sequence ID" value="NZ_CP031968.1"/>
</dbReference>
<keyword evidence="6" id="KW-0240">DNA-directed RNA polymerase</keyword>
<feature type="signal peptide" evidence="3">
    <location>
        <begin position="1"/>
        <end position="23"/>
    </location>
</feature>